<evidence type="ECO:0000256" key="4">
    <source>
        <dbReference type="ARBA" id="ARBA00022475"/>
    </source>
</evidence>
<dbReference type="Pfam" id="PF11768">
    <property type="entry name" value="Frtz"/>
    <property type="match status" value="1"/>
</dbReference>
<keyword evidence="4" id="KW-1003">Cell membrane</keyword>
<evidence type="ECO:0000256" key="1">
    <source>
        <dbReference type="ARBA" id="ARBA00004236"/>
    </source>
</evidence>
<evidence type="ECO:0000313" key="14">
    <source>
        <dbReference type="Proteomes" id="UP001318040"/>
    </source>
</evidence>
<proteinExistence type="inferred from homology"/>
<dbReference type="PANTHER" id="PTHR13667:SF5">
    <property type="entry name" value="WD REPEAT-CONTAINING AND PLANAR CELL POLARITY EFFECTOR PROTEIN FRITZ HOMOLOG"/>
    <property type="match status" value="1"/>
</dbReference>
<dbReference type="InterPro" id="IPR036322">
    <property type="entry name" value="WD40_repeat_dom_sf"/>
</dbReference>
<dbReference type="CTD" id="51057"/>
<organism evidence="14 15">
    <name type="scientific">Petromyzon marinus</name>
    <name type="common">Sea lamprey</name>
    <dbReference type="NCBI Taxonomy" id="7757"/>
    <lineage>
        <taxon>Eukaryota</taxon>
        <taxon>Metazoa</taxon>
        <taxon>Chordata</taxon>
        <taxon>Craniata</taxon>
        <taxon>Vertebrata</taxon>
        <taxon>Cyclostomata</taxon>
        <taxon>Hyperoartia</taxon>
        <taxon>Petromyzontiformes</taxon>
        <taxon>Petromyzontidae</taxon>
        <taxon>Petromyzon</taxon>
    </lineage>
</organism>
<keyword evidence="12" id="KW-0966">Cell projection</keyword>
<dbReference type="Proteomes" id="UP001318040">
    <property type="component" value="Chromosome 6"/>
</dbReference>
<evidence type="ECO:0000256" key="2">
    <source>
        <dbReference type="ARBA" id="ARBA00004430"/>
    </source>
</evidence>
<keyword evidence="5" id="KW-0963">Cytoplasm</keyword>
<dbReference type="RefSeq" id="XP_032804317.1">
    <property type="nucleotide sequence ID" value="XM_032948426.1"/>
</dbReference>
<comment type="similarity">
    <text evidence="3">Belongs to the WD repeat fritz family.</text>
</comment>
<evidence type="ECO:0000256" key="3">
    <source>
        <dbReference type="ARBA" id="ARBA00006059"/>
    </source>
</evidence>
<feature type="compositionally biased region" description="Gly residues" evidence="13">
    <location>
        <begin position="690"/>
        <end position="700"/>
    </location>
</feature>
<dbReference type="GO" id="GO:0005886">
    <property type="term" value="C:plasma membrane"/>
    <property type="evidence" value="ECO:0007669"/>
    <property type="project" value="UniProtKB-SubCell"/>
</dbReference>
<dbReference type="KEGG" id="pmrn:116939689"/>
<evidence type="ECO:0000256" key="11">
    <source>
        <dbReference type="ARBA" id="ARBA00023212"/>
    </source>
</evidence>
<keyword evidence="6" id="KW-0853">WD repeat</keyword>
<dbReference type="SUPFAM" id="SSF50978">
    <property type="entry name" value="WD40 repeat-like"/>
    <property type="match status" value="1"/>
</dbReference>
<keyword evidence="10" id="KW-0472">Membrane</keyword>
<evidence type="ECO:0000256" key="12">
    <source>
        <dbReference type="ARBA" id="ARBA00023273"/>
    </source>
</evidence>
<keyword evidence="14" id="KW-1185">Reference proteome</keyword>
<reference evidence="15" key="1">
    <citation type="submission" date="2025-08" db="UniProtKB">
        <authorList>
            <consortium name="RefSeq"/>
        </authorList>
    </citation>
    <scope>IDENTIFICATION</scope>
    <source>
        <tissue evidence="15">Sperm</tissue>
    </source>
</reference>
<accession>A0AAJ7STP1</accession>
<evidence type="ECO:0000256" key="9">
    <source>
        <dbReference type="ARBA" id="ARBA00023069"/>
    </source>
</evidence>
<evidence type="ECO:0000256" key="7">
    <source>
        <dbReference type="ARBA" id="ARBA00022737"/>
    </source>
</evidence>
<keyword evidence="8" id="KW-0970">Cilium biogenesis/degradation</keyword>
<protein>
    <submittedName>
        <fullName evidence="15">WD repeat-containing and planar cell polarity effector protein fritz homolog isoform X1</fullName>
    </submittedName>
</protein>
<dbReference type="GO" id="GO:0044782">
    <property type="term" value="P:cilium organization"/>
    <property type="evidence" value="ECO:0007669"/>
    <property type="project" value="TreeGrafter"/>
</dbReference>
<dbReference type="GeneID" id="116939689"/>
<evidence type="ECO:0000256" key="8">
    <source>
        <dbReference type="ARBA" id="ARBA00022794"/>
    </source>
</evidence>
<dbReference type="AlphaFoldDB" id="A0AAJ7STP1"/>
<evidence type="ECO:0000256" key="10">
    <source>
        <dbReference type="ARBA" id="ARBA00023136"/>
    </source>
</evidence>
<evidence type="ECO:0000256" key="13">
    <source>
        <dbReference type="SAM" id="MobiDB-lite"/>
    </source>
</evidence>
<evidence type="ECO:0000256" key="6">
    <source>
        <dbReference type="ARBA" id="ARBA00022574"/>
    </source>
</evidence>
<dbReference type="GO" id="GO:0097541">
    <property type="term" value="C:axonemal basal plate"/>
    <property type="evidence" value="ECO:0007669"/>
    <property type="project" value="TreeGrafter"/>
</dbReference>
<keyword evidence="11" id="KW-0206">Cytoskeleton</keyword>
<dbReference type="GO" id="GO:0045184">
    <property type="term" value="P:establishment of protein localization"/>
    <property type="evidence" value="ECO:0007669"/>
    <property type="project" value="TreeGrafter"/>
</dbReference>
<name>A0AAJ7STP1_PETMA</name>
<evidence type="ECO:0000256" key="5">
    <source>
        <dbReference type="ARBA" id="ARBA00022490"/>
    </source>
</evidence>
<keyword evidence="9" id="KW-0969">Cilium</keyword>
<feature type="region of interest" description="Disordered" evidence="13">
    <location>
        <begin position="674"/>
        <end position="717"/>
    </location>
</feature>
<dbReference type="InterPro" id="IPR024511">
    <property type="entry name" value="Frtz"/>
</dbReference>
<dbReference type="PANTHER" id="PTHR13667">
    <property type="entry name" value="HOMOLOC-13"/>
    <property type="match status" value="1"/>
</dbReference>
<sequence length="790" mass="83576">MAYFHAELRLWTMKNSFAVKGTDIGCFHYHEKGEAVPPTSDFLYLEDKQRYAESRNYTWVPKNKRPEKLRETLKDLEELLQGSRCVDTRWRSKHCCQMLMSSGMLVTLFLVGADLDRVVIDKALVGRLPADTIWNGVLMDAFLLATFVEKARLSYVSLGAADRDRKQDKISTADIKVSSVDLPAFALGAAATPPGGPSRRVEWHVCVNAAQDLAACWWAGGGGGGGAGPGVQGACPWSPVATDWDRANLLLLCCAAGRLEVLSWVCTDGEPLDVRFSSGQPYQLCTVERPWGSATGSATADACLYECTTARVGTAGGSGGSWLRRVCVTTVPLPAPAISCSWGPGGQHRLLLGCADSQVVLYDASCQLSLVAQAEVRPEMVAWHPAGGVVAVASCEPARVQCLDAALTPLSAQAAAEEPAPVVAIDLSQWVRSQGGLARLEWAVAAPSAHAPGRPEPADSLFVLFCAGPLGVLDFKPGVLSGGRLGVAELLHEHLRRGRAGAAVGLLASLSWDSHGPECLAGLTAVADRLLRQPLTPDAEALLESALATFYAPRRAVADSTVLAYRDALCHYARRFFHHLLRYQQFEKAFLLAIDIGARDLFMDIHFAAAARGELALAAVARRKADEVDADSITAGVETVDLLDRAVCDETGRALPAPPSGRVELPGLTRAVAAERSQAGPRRYDTGGSLRSGGGGGGSASGKHGLEPAEPSVSRKCLSPPLAPRPVGRKLAAELSCEPCLQAYAAALLEDPAAWARAGTAGVDGQELGSEVSVGGHAMGTLQVVHLGLV</sequence>
<dbReference type="GO" id="GO:0007399">
    <property type="term" value="P:nervous system development"/>
    <property type="evidence" value="ECO:0007669"/>
    <property type="project" value="TreeGrafter"/>
</dbReference>
<comment type="subcellular location">
    <subcellularLocation>
        <location evidence="1">Cell membrane</location>
    </subcellularLocation>
    <subcellularLocation>
        <location evidence="2">Cytoplasm</location>
        <location evidence="2">Cytoskeleton</location>
        <location evidence="2">Cilium axoneme</location>
    </subcellularLocation>
</comment>
<gene>
    <name evidence="15" type="primary">WDPCP</name>
</gene>
<keyword evidence="7" id="KW-0677">Repeat</keyword>
<evidence type="ECO:0000313" key="15">
    <source>
        <dbReference type="RefSeq" id="XP_032804317.1"/>
    </source>
</evidence>